<dbReference type="Gene3D" id="3.30.2060.10">
    <property type="entry name" value="Penicillin-binding protein 1b domain"/>
    <property type="match status" value="1"/>
</dbReference>
<dbReference type="Gene3D" id="2.40.10.170">
    <property type="match status" value="1"/>
</dbReference>
<dbReference type="SUPFAM" id="SSF141259">
    <property type="entry name" value="CarD-like"/>
    <property type="match status" value="1"/>
</dbReference>
<gene>
    <name evidence="4" type="primary">mfd</name>
    <name evidence="4" type="ORF">MAMC_01669</name>
</gene>
<feature type="domain" description="CarD-like/TRCF RNAP-interacting" evidence="3">
    <location>
        <begin position="388"/>
        <end position="448"/>
    </location>
</feature>
<reference evidence="4" key="1">
    <citation type="submission" date="2019-09" db="EMBL/GenBank/DDBJ databases">
        <authorList>
            <person name="Cremers G."/>
        </authorList>
    </citation>
    <scope>NUCLEOTIDE SEQUENCE [LARGE SCALE GENOMIC DNA]</scope>
    <source>
        <strain evidence="4">3B</strain>
    </source>
</reference>
<keyword evidence="5" id="KW-1185">Reference proteome</keyword>
<comment type="caution">
    <text evidence="4">The sequence shown here is derived from an EMBL/GenBank/DDBJ whole genome shotgun (WGS) entry which is preliminary data.</text>
</comment>
<dbReference type="Pfam" id="PF02559">
    <property type="entry name" value="CarD_TRCF_RID"/>
    <property type="match status" value="1"/>
</dbReference>
<evidence type="ECO:0000259" key="3">
    <source>
        <dbReference type="SMART" id="SM01058"/>
    </source>
</evidence>
<dbReference type="SUPFAM" id="SSF52540">
    <property type="entry name" value="P-loop containing nucleoside triphosphate hydrolases"/>
    <property type="match status" value="2"/>
</dbReference>
<evidence type="ECO:0000313" key="5">
    <source>
        <dbReference type="Proteomes" id="UP000381693"/>
    </source>
</evidence>
<dbReference type="PANTHER" id="PTHR24029">
    <property type="entry name" value="UVRABC SYSTEM PROTEIN B"/>
    <property type="match status" value="1"/>
</dbReference>
<proteinExistence type="predicted"/>
<keyword evidence="2" id="KW-0067">ATP-binding</keyword>
<protein>
    <submittedName>
        <fullName evidence="4">Partial Transcription-repair-coupling factor</fullName>
        <ecNumber evidence="4">3.6.4.-</ecNumber>
    </submittedName>
</protein>
<evidence type="ECO:0000313" key="4">
    <source>
        <dbReference type="EMBL" id="VVM07521.1"/>
    </source>
</evidence>
<evidence type="ECO:0000256" key="2">
    <source>
        <dbReference type="ARBA" id="ARBA00022840"/>
    </source>
</evidence>
<dbReference type="Pfam" id="PF17757">
    <property type="entry name" value="UvrB_inter"/>
    <property type="match status" value="1"/>
</dbReference>
<accession>A0A5E6MDI1</accession>
<dbReference type="SMART" id="SM01058">
    <property type="entry name" value="CarD_TRCF"/>
    <property type="match status" value="1"/>
</dbReference>
<dbReference type="AlphaFoldDB" id="A0A5E6MDI1"/>
<dbReference type="PANTHER" id="PTHR24029:SF1">
    <property type="entry name" value="TRANSCRIPTION-REPAIR-COUPLING FACTOR"/>
    <property type="match status" value="1"/>
</dbReference>
<dbReference type="Gene3D" id="3.40.50.11180">
    <property type="match status" value="1"/>
</dbReference>
<dbReference type="InterPro" id="IPR004807">
    <property type="entry name" value="UvrB"/>
</dbReference>
<name>A0A5E6MDI1_9BACT</name>
<organism evidence="4 5">
    <name type="scientific">Methylacidimicrobium cyclopophantes</name>
    <dbReference type="NCBI Taxonomy" id="1041766"/>
    <lineage>
        <taxon>Bacteria</taxon>
        <taxon>Pseudomonadati</taxon>
        <taxon>Verrucomicrobiota</taxon>
        <taxon>Methylacidimicrobium</taxon>
    </lineage>
</organism>
<sequence length="449" mass="49289">MTHRTSGAARWFTSASFAQWRAQIRPGSSYTLHSIPTAAQAFVLSGLVYASSPFLLIVASSPKRATALAGTMEALGCRIPLFPETAPVPQGALPDLDLAASRLQIATALLRKELPGLITTPAALRQPLPRPESLQASTILLSPGSPADRKSLLDKLTTAEFEQCPRVSVRGQMSVRGSIVDLFPWTAAFPLRTEWEGNTLVSLREFDPVSQRSRGILSSITISFLPPAELAEEESTTLLEYLPAERCRFSVGADPSAQDGESLEPAPDFQEHDFLGLPREDSLIREGRWTLFAAELRRWLAEGWEVGIFVNNEGEEKRLEELLAAERIDTTRILWIAGALARGFSWPAERLTILSDAEIFGRYQTLPRQGKQTAGVAEVRPVETAFAEWQPGDFVVHLQHGIGRYRGVEALPEGDGEALLLEFAGGAKLYVPIDQSYLVSRYVSGSRRP</sequence>
<dbReference type="InterPro" id="IPR041471">
    <property type="entry name" value="UvrB_inter"/>
</dbReference>
<dbReference type="GO" id="GO:0003677">
    <property type="term" value="F:DNA binding"/>
    <property type="evidence" value="ECO:0007669"/>
    <property type="project" value="InterPro"/>
</dbReference>
<dbReference type="InterPro" id="IPR003711">
    <property type="entry name" value="CarD-like/TRCF_RID"/>
</dbReference>
<dbReference type="EMBL" id="CABFUZ020000174">
    <property type="protein sequence ID" value="VVM07521.1"/>
    <property type="molecule type" value="Genomic_DNA"/>
</dbReference>
<dbReference type="GO" id="GO:0016887">
    <property type="term" value="F:ATP hydrolysis activity"/>
    <property type="evidence" value="ECO:0007669"/>
    <property type="project" value="InterPro"/>
</dbReference>
<feature type="non-terminal residue" evidence="4">
    <location>
        <position position="449"/>
    </location>
</feature>
<keyword evidence="4" id="KW-0378">Hydrolase</keyword>
<dbReference type="Proteomes" id="UP000381693">
    <property type="component" value="Unassembled WGS sequence"/>
</dbReference>
<dbReference type="InterPro" id="IPR027417">
    <property type="entry name" value="P-loop_NTPase"/>
</dbReference>
<keyword evidence="1" id="KW-0547">Nucleotide-binding</keyword>
<dbReference type="GO" id="GO:0006289">
    <property type="term" value="P:nucleotide-excision repair"/>
    <property type="evidence" value="ECO:0007669"/>
    <property type="project" value="InterPro"/>
</dbReference>
<dbReference type="GO" id="GO:0005524">
    <property type="term" value="F:ATP binding"/>
    <property type="evidence" value="ECO:0007669"/>
    <property type="project" value="UniProtKB-KW"/>
</dbReference>
<dbReference type="EC" id="3.6.4.-" evidence="4"/>
<evidence type="ECO:0000256" key="1">
    <source>
        <dbReference type="ARBA" id="ARBA00022741"/>
    </source>
</evidence>
<dbReference type="GO" id="GO:0009380">
    <property type="term" value="C:excinuclease repair complex"/>
    <property type="evidence" value="ECO:0007669"/>
    <property type="project" value="InterPro"/>
</dbReference>
<dbReference type="InterPro" id="IPR036101">
    <property type="entry name" value="CarD-like/TRCF_RID_sf"/>
</dbReference>